<sequence length="93" mass="10562">MWLATMTRPDLSFAMSASPSTKHWGATKRAMRCLAGTPRYGIHFMEWESELIAFSDTDWAGCHVTQASTTGLITLYDNGPVSWRSEVRRNIYM</sequence>
<dbReference type="OrthoDB" id="3344688at2759"/>
<name>A0A8H7ZYH9_9FUNG</name>
<evidence type="ECO:0000313" key="2">
    <source>
        <dbReference type="Proteomes" id="UP000673691"/>
    </source>
</evidence>
<dbReference type="Proteomes" id="UP000673691">
    <property type="component" value="Unassembled WGS sequence"/>
</dbReference>
<dbReference type="AlphaFoldDB" id="A0A8H7ZYH9"/>
<dbReference type="EMBL" id="JAEFCI010003176">
    <property type="protein sequence ID" value="KAG5461756.1"/>
    <property type="molecule type" value="Genomic_DNA"/>
</dbReference>
<dbReference type="PANTHER" id="PTHR11439:SF463">
    <property type="entry name" value="REVERSE TRANSCRIPTASE TY1_COPIA-TYPE DOMAIN-CONTAINING PROTEIN"/>
    <property type="match status" value="1"/>
</dbReference>
<comment type="caution">
    <text evidence="1">The sequence shown here is derived from an EMBL/GenBank/DDBJ whole genome shotgun (WGS) entry which is preliminary data.</text>
</comment>
<organism evidence="1 2">
    <name type="scientific">Olpidium bornovanus</name>
    <dbReference type="NCBI Taxonomy" id="278681"/>
    <lineage>
        <taxon>Eukaryota</taxon>
        <taxon>Fungi</taxon>
        <taxon>Fungi incertae sedis</taxon>
        <taxon>Olpidiomycota</taxon>
        <taxon>Olpidiomycotina</taxon>
        <taxon>Olpidiomycetes</taxon>
        <taxon>Olpidiales</taxon>
        <taxon>Olpidiaceae</taxon>
        <taxon>Olpidium</taxon>
    </lineage>
</organism>
<reference evidence="1 2" key="1">
    <citation type="journal article" name="Sci. Rep.">
        <title>Genome-scale phylogenetic analyses confirm Olpidium as the closest living zoosporic fungus to the non-flagellated, terrestrial fungi.</title>
        <authorList>
            <person name="Chang Y."/>
            <person name="Rochon D."/>
            <person name="Sekimoto S."/>
            <person name="Wang Y."/>
            <person name="Chovatia M."/>
            <person name="Sandor L."/>
            <person name="Salamov A."/>
            <person name="Grigoriev I.V."/>
            <person name="Stajich J.E."/>
            <person name="Spatafora J.W."/>
        </authorList>
    </citation>
    <scope>NUCLEOTIDE SEQUENCE [LARGE SCALE GENOMIC DNA]</scope>
    <source>
        <strain evidence="1">S191</strain>
    </source>
</reference>
<gene>
    <name evidence="1" type="ORF">BJ554DRAFT_5997</name>
</gene>
<keyword evidence="2" id="KW-1185">Reference proteome</keyword>
<protein>
    <submittedName>
        <fullName evidence="1">Uncharacterized protein</fullName>
    </submittedName>
</protein>
<dbReference type="PANTHER" id="PTHR11439">
    <property type="entry name" value="GAG-POL-RELATED RETROTRANSPOSON"/>
    <property type="match status" value="1"/>
</dbReference>
<evidence type="ECO:0000313" key="1">
    <source>
        <dbReference type="EMBL" id="KAG5461756.1"/>
    </source>
</evidence>
<proteinExistence type="predicted"/>
<accession>A0A8H7ZYH9</accession>